<gene>
    <name evidence="1" type="ORF">PLEPLA_LOCUS21207</name>
</gene>
<dbReference type="AlphaFoldDB" id="A0A9N7UJ71"/>
<organism evidence="1 2">
    <name type="scientific">Pleuronectes platessa</name>
    <name type="common">European plaice</name>
    <dbReference type="NCBI Taxonomy" id="8262"/>
    <lineage>
        <taxon>Eukaryota</taxon>
        <taxon>Metazoa</taxon>
        <taxon>Chordata</taxon>
        <taxon>Craniata</taxon>
        <taxon>Vertebrata</taxon>
        <taxon>Euteleostomi</taxon>
        <taxon>Actinopterygii</taxon>
        <taxon>Neopterygii</taxon>
        <taxon>Teleostei</taxon>
        <taxon>Neoteleostei</taxon>
        <taxon>Acanthomorphata</taxon>
        <taxon>Carangaria</taxon>
        <taxon>Pleuronectiformes</taxon>
        <taxon>Pleuronectoidei</taxon>
        <taxon>Pleuronectidae</taxon>
        <taxon>Pleuronectes</taxon>
    </lineage>
</organism>
<protein>
    <submittedName>
        <fullName evidence="1">Uncharacterized protein</fullName>
    </submittedName>
</protein>
<name>A0A9N7UJ71_PLEPL</name>
<proteinExistence type="predicted"/>
<keyword evidence="2" id="KW-1185">Reference proteome</keyword>
<sequence length="85" mass="9561">MQKLVENFYVKSAGMWEQSTKVPVGERRPLADAILEHMPADLPMRAPQLTGFSKPKFPTRPATTSLADLANPDCWFGMHQLHIDP</sequence>
<dbReference type="Proteomes" id="UP001153269">
    <property type="component" value="Unassembled WGS sequence"/>
</dbReference>
<dbReference type="EMBL" id="CADEAL010001523">
    <property type="protein sequence ID" value="CAB1433119.1"/>
    <property type="molecule type" value="Genomic_DNA"/>
</dbReference>
<comment type="caution">
    <text evidence="1">The sequence shown here is derived from an EMBL/GenBank/DDBJ whole genome shotgun (WGS) entry which is preliminary data.</text>
</comment>
<evidence type="ECO:0000313" key="1">
    <source>
        <dbReference type="EMBL" id="CAB1433119.1"/>
    </source>
</evidence>
<evidence type="ECO:0000313" key="2">
    <source>
        <dbReference type="Proteomes" id="UP001153269"/>
    </source>
</evidence>
<reference evidence="1" key="1">
    <citation type="submission" date="2020-03" db="EMBL/GenBank/DDBJ databases">
        <authorList>
            <person name="Weist P."/>
        </authorList>
    </citation>
    <scope>NUCLEOTIDE SEQUENCE</scope>
</reference>
<accession>A0A9N7UJ71</accession>